<proteinExistence type="predicted"/>
<protein>
    <submittedName>
        <fullName evidence="1">Uncharacterized protein</fullName>
    </submittedName>
</protein>
<organism evidence="1 2">
    <name type="scientific">Lineolata rhizophorae</name>
    <dbReference type="NCBI Taxonomy" id="578093"/>
    <lineage>
        <taxon>Eukaryota</taxon>
        <taxon>Fungi</taxon>
        <taxon>Dikarya</taxon>
        <taxon>Ascomycota</taxon>
        <taxon>Pezizomycotina</taxon>
        <taxon>Dothideomycetes</taxon>
        <taxon>Dothideomycetes incertae sedis</taxon>
        <taxon>Lineolatales</taxon>
        <taxon>Lineolataceae</taxon>
        <taxon>Lineolata</taxon>
    </lineage>
</organism>
<evidence type="ECO:0000313" key="1">
    <source>
        <dbReference type="EMBL" id="KAF2458257.1"/>
    </source>
</evidence>
<gene>
    <name evidence="1" type="ORF">BDY21DRAFT_341998</name>
</gene>
<dbReference type="EMBL" id="MU001678">
    <property type="protein sequence ID" value="KAF2458257.1"/>
    <property type="molecule type" value="Genomic_DNA"/>
</dbReference>
<dbReference type="Proteomes" id="UP000799766">
    <property type="component" value="Unassembled WGS sequence"/>
</dbReference>
<dbReference type="AlphaFoldDB" id="A0A6A6P379"/>
<name>A0A6A6P379_9PEZI</name>
<accession>A0A6A6P379</accession>
<sequence length="182" mass="19865">MTKTPQAPRSFCPSGAGARCNLLGCPSPAGSIPTSRLCHGIRHVARFGVGWSCADGHGIRVLAGSAPACTSKSTCLVRRYQRTQRSHMLLDGCVKKFCTALGVYTLQRVSGARNFLPQRTDLAFDLTPYGVQWTTFFRTNSPQSPELTLPGEENFRILNWSFGRALSTLIVKLVVPIQGLPR</sequence>
<reference evidence="1" key="1">
    <citation type="journal article" date="2020" name="Stud. Mycol.">
        <title>101 Dothideomycetes genomes: a test case for predicting lifestyles and emergence of pathogens.</title>
        <authorList>
            <person name="Haridas S."/>
            <person name="Albert R."/>
            <person name="Binder M."/>
            <person name="Bloem J."/>
            <person name="Labutti K."/>
            <person name="Salamov A."/>
            <person name="Andreopoulos B."/>
            <person name="Baker S."/>
            <person name="Barry K."/>
            <person name="Bills G."/>
            <person name="Bluhm B."/>
            <person name="Cannon C."/>
            <person name="Castanera R."/>
            <person name="Culley D."/>
            <person name="Daum C."/>
            <person name="Ezra D."/>
            <person name="Gonzalez J."/>
            <person name="Henrissat B."/>
            <person name="Kuo A."/>
            <person name="Liang C."/>
            <person name="Lipzen A."/>
            <person name="Lutzoni F."/>
            <person name="Magnuson J."/>
            <person name="Mondo S."/>
            <person name="Nolan M."/>
            <person name="Ohm R."/>
            <person name="Pangilinan J."/>
            <person name="Park H.-J."/>
            <person name="Ramirez L."/>
            <person name="Alfaro M."/>
            <person name="Sun H."/>
            <person name="Tritt A."/>
            <person name="Yoshinaga Y."/>
            <person name="Zwiers L.-H."/>
            <person name="Turgeon B."/>
            <person name="Goodwin S."/>
            <person name="Spatafora J."/>
            <person name="Crous P."/>
            <person name="Grigoriev I."/>
        </authorList>
    </citation>
    <scope>NUCLEOTIDE SEQUENCE</scope>
    <source>
        <strain evidence="1">ATCC 16933</strain>
    </source>
</reference>
<evidence type="ECO:0000313" key="2">
    <source>
        <dbReference type="Proteomes" id="UP000799766"/>
    </source>
</evidence>
<keyword evidence="2" id="KW-1185">Reference proteome</keyword>
<feature type="non-terminal residue" evidence="1">
    <location>
        <position position="182"/>
    </location>
</feature>